<evidence type="ECO:0000313" key="2">
    <source>
        <dbReference type="EMBL" id="OIR00303.1"/>
    </source>
</evidence>
<accession>A0A1J5RWG5</accession>
<organism evidence="2">
    <name type="scientific">mine drainage metagenome</name>
    <dbReference type="NCBI Taxonomy" id="410659"/>
    <lineage>
        <taxon>unclassified sequences</taxon>
        <taxon>metagenomes</taxon>
        <taxon>ecological metagenomes</taxon>
    </lineage>
</organism>
<feature type="compositionally biased region" description="Basic residues" evidence="1">
    <location>
        <begin position="119"/>
        <end position="128"/>
    </location>
</feature>
<dbReference type="AlphaFoldDB" id="A0A1J5RWG5"/>
<proteinExistence type="predicted"/>
<feature type="region of interest" description="Disordered" evidence="1">
    <location>
        <begin position="119"/>
        <end position="150"/>
    </location>
</feature>
<dbReference type="EMBL" id="MLJW01000096">
    <property type="protein sequence ID" value="OIR00303.1"/>
    <property type="molecule type" value="Genomic_DNA"/>
</dbReference>
<dbReference type="InterPro" id="IPR029016">
    <property type="entry name" value="GAF-like_dom_sf"/>
</dbReference>
<name>A0A1J5RWG5_9ZZZZ</name>
<comment type="caution">
    <text evidence="2">The sequence shown here is derived from an EMBL/GenBank/DDBJ whole genome shotgun (WGS) entry which is preliminary data.</text>
</comment>
<dbReference type="InterPro" id="IPR035965">
    <property type="entry name" value="PAS-like_dom_sf"/>
</dbReference>
<dbReference type="SUPFAM" id="SSF55785">
    <property type="entry name" value="PYP-like sensor domain (PAS domain)"/>
    <property type="match status" value="1"/>
</dbReference>
<reference evidence="2" key="1">
    <citation type="submission" date="2016-10" db="EMBL/GenBank/DDBJ databases">
        <title>Sequence of Gallionella enrichment culture.</title>
        <authorList>
            <person name="Poehlein A."/>
            <person name="Muehling M."/>
            <person name="Daniel R."/>
        </authorList>
    </citation>
    <scope>NUCLEOTIDE SEQUENCE</scope>
</reference>
<dbReference type="SUPFAM" id="SSF55781">
    <property type="entry name" value="GAF domain-like"/>
    <property type="match status" value="1"/>
</dbReference>
<dbReference type="Gene3D" id="3.30.450.40">
    <property type="match status" value="1"/>
</dbReference>
<protein>
    <submittedName>
        <fullName evidence="2">Uncharacterized protein</fullName>
    </submittedName>
</protein>
<evidence type="ECO:0000256" key="1">
    <source>
        <dbReference type="SAM" id="MobiDB-lite"/>
    </source>
</evidence>
<gene>
    <name evidence="2" type="ORF">GALL_175550</name>
</gene>
<sequence length="150" mass="16214">MGGWYYWAERRRPSAEQVKILAALADTTAVALENVRIFEELRQKNQDMTALMQAAPIGVVSLGADAQPNVWNPAAAGLFGDPITLTDLECLSGIAGESAEDYCRMIEDLRQGRVVRGKSLTGRRHRSAPGRSPGLQCRRQPAGHAAAGRG</sequence>